<keyword evidence="1" id="KW-0472">Membrane</keyword>
<name>A0A315ZBS4_SEDFL</name>
<reference evidence="3 4" key="1">
    <citation type="submission" date="2018-03" db="EMBL/GenBank/DDBJ databases">
        <title>Genomic Encyclopedia of Archaeal and Bacterial Type Strains, Phase II (KMG-II): from individual species to whole genera.</title>
        <authorList>
            <person name="Goeker M."/>
        </authorList>
    </citation>
    <scope>NUCLEOTIDE SEQUENCE [LARGE SCALE GENOMIC DNA]</scope>
    <source>
        <strain evidence="3 4">DSM 28229</strain>
    </source>
</reference>
<keyword evidence="1" id="KW-0812">Transmembrane</keyword>
<feature type="transmembrane region" description="Helical" evidence="1">
    <location>
        <begin position="184"/>
        <end position="202"/>
    </location>
</feature>
<feature type="transmembrane region" description="Helical" evidence="1">
    <location>
        <begin position="43"/>
        <end position="66"/>
    </location>
</feature>
<gene>
    <name evidence="3" type="ORF">BC781_102538</name>
</gene>
<dbReference type="PANTHER" id="PTHR35797:SF1">
    <property type="entry name" value="PROTEASE"/>
    <property type="match status" value="1"/>
</dbReference>
<dbReference type="RefSeq" id="WP_109617152.1">
    <property type="nucleotide sequence ID" value="NZ_QGDO01000002.1"/>
</dbReference>
<dbReference type="InterPro" id="IPR003675">
    <property type="entry name" value="Rce1/LyrA-like_dom"/>
</dbReference>
<dbReference type="Pfam" id="PF02517">
    <property type="entry name" value="Rce1-like"/>
    <property type="match status" value="1"/>
</dbReference>
<comment type="caution">
    <text evidence="3">The sequence shown here is derived from an EMBL/GenBank/DDBJ whole genome shotgun (WGS) entry which is preliminary data.</text>
</comment>
<keyword evidence="3" id="KW-0645">Protease</keyword>
<dbReference type="GO" id="GO:0004175">
    <property type="term" value="F:endopeptidase activity"/>
    <property type="evidence" value="ECO:0007669"/>
    <property type="project" value="UniProtKB-ARBA"/>
</dbReference>
<dbReference type="EMBL" id="QGDO01000002">
    <property type="protein sequence ID" value="PWJ42991.1"/>
    <property type="molecule type" value="Genomic_DNA"/>
</dbReference>
<dbReference type="InterPro" id="IPR042150">
    <property type="entry name" value="MmRce1-like"/>
</dbReference>
<keyword evidence="4" id="KW-1185">Reference proteome</keyword>
<dbReference type="PANTHER" id="PTHR35797">
    <property type="entry name" value="PROTEASE-RELATED"/>
    <property type="match status" value="1"/>
</dbReference>
<feature type="transmembrane region" description="Helical" evidence="1">
    <location>
        <begin position="12"/>
        <end position="31"/>
    </location>
</feature>
<dbReference type="GO" id="GO:0006508">
    <property type="term" value="P:proteolysis"/>
    <property type="evidence" value="ECO:0007669"/>
    <property type="project" value="UniProtKB-KW"/>
</dbReference>
<keyword evidence="1" id="KW-1133">Transmembrane helix</keyword>
<evidence type="ECO:0000256" key="1">
    <source>
        <dbReference type="SAM" id="Phobius"/>
    </source>
</evidence>
<feature type="domain" description="CAAX prenyl protease 2/Lysostaphin resistance protein A-like" evidence="2">
    <location>
        <begin position="125"/>
        <end position="221"/>
    </location>
</feature>
<evidence type="ECO:0000313" key="4">
    <source>
        <dbReference type="Proteomes" id="UP000245535"/>
    </source>
</evidence>
<accession>A0A315ZBS4</accession>
<feature type="transmembrane region" description="Helical" evidence="1">
    <location>
        <begin position="121"/>
        <end position="138"/>
    </location>
</feature>
<dbReference type="AlphaFoldDB" id="A0A315ZBS4"/>
<feature type="transmembrane region" description="Helical" evidence="1">
    <location>
        <begin position="246"/>
        <end position="263"/>
    </location>
</feature>
<protein>
    <submittedName>
        <fullName evidence="3">CAAX prenyl protease-like protein</fullName>
    </submittedName>
</protein>
<proteinExistence type="predicted"/>
<feature type="transmembrane region" description="Helical" evidence="1">
    <location>
        <begin position="209"/>
        <end position="226"/>
    </location>
</feature>
<keyword evidence="3" id="KW-0378">Hydrolase</keyword>
<feature type="transmembrane region" description="Helical" evidence="1">
    <location>
        <begin position="86"/>
        <end position="109"/>
    </location>
</feature>
<organism evidence="3 4">
    <name type="scientific">Sediminitomix flava</name>
    <dbReference type="NCBI Taxonomy" id="379075"/>
    <lineage>
        <taxon>Bacteria</taxon>
        <taxon>Pseudomonadati</taxon>
        <taxon>Bacteroidota</taxon>
        <taxon>Cytophagia</taxon>
        <taxon>Cytophagales</taxon>
        <taxon>Flammeovirgaceae</taxon>
        <taxon>Sediminitomix</taxon>
    </lineage>
</organism>
<dbReference type="OrthoDB" id="9777755at2"/>
<evidence type="ECO:0000259" key="2">
    <source>
        <dbReference type="Pfam" id="PF02517"/>
    </source>
</evidence>
<feature type="transmembrane region" description="Helical" evidence="1">
    <location>
        <begin position="158"/>
        <end position="178"/>
    </location>
</feature>
<sequence length="272" mass="31234">MLLLKKHPIGSFILITFLFTYLIGGSLNIWINQTELNLPKTITLYLSRIGIVIGPAVSAIFMSYLLEKRFGIRSLLYKLIPSQKEITWFITIPISTLFISFSACIFSGISLNLLLEMLSNSWEILLLHYVLQIIIIGFGEELGWRGWLFPKLTETYSFLYSILIFFITWVLWHLPILFSGAEIVIPWFFVAISVTSILTFLWIKTNGNVFVLAYVHGCINAPQFFIENELDLPQEVILESWKVSGFIHLGLSIVFLSLLRKHIVTGLNKRIQ</sequence>
<evidence type="ECO:0000313" key="3">
    <source>
        <dbReference type="EMBL" id="PWJ42991.1"/>
    </source>
</evidence>
<dbReference type="GO" id="GO:0080120">
    <property type="term" value="P:CAAX-box protein maturation"/>
    <property type="evidence" value="ECO:0007669"/>
    <property type="project" value="UniProtKB-ARBA"/>
</dbReference>
<dbReference type="Proteomes" id="UP000245535">
    <property type="component" value="Unassembled WGS sequence"/>
</dbReference>